<dbReference type="InterPro" id="IPR045000">
    <property type="entry name" value="TR"/>
</dbReference>
<dbReference type="InterPro" id="IPR036291">
    <property type="entry name" value="NAD(P)-bd_dom_sf"/>
</dbReference>
<dbReference type="InterPro" id="IPR002347">
    <property type="entry name" value="SDR_fam"/>
</dbReference>
<dbReference type="AlphaFoldDB" id="N1QS32"/>
<evidence type="ECO:0000313" key="3">
    <source>
        <dbReference type="EnsemblPlants" id="EMT02272"/>
    </source>
</evidence>
<proteinExistence type="predicted"/>
<evidence type="ECO:0000256" key="2">
    <source>
        <dbReference type="ARBA" id="ARBA00023002"/>
    </source>
</evidence>
<keyword evidence="2" id="KW-0560">Oxidoreductase</keyword>
<dbReference type="PANTHER" id="PTHR42898:SF40">
    <property type="entry name" value="TROPINONE REDUCTASE"/>
    <property type="match status" value="1"/>
</dbReference>
<organism evidence="3">
    <name type="scientific">Aegilops tauschii</name>
    <name type="common">Tausch's goatgrass</name>
    <name type="synonym">Aegilops squarrosa</name>
    <dbReference type="NCBI Taxonomy" id="37682"/>
    <lineage>
        <taxon>Eukaryota</taxon>
        <taxon>Viridiplantae</taxon>
        <taxon>Streptophyta</taxon>
        <taxon>Embryophyta</taxon>
        <taxon>Tracheophyta</taxon>
        <taxon>Spermatophyta</taxon>
        <taxon>Magnoliopsida</taxon>
        <taxon>Liliopsida</taxon>
        <taxon>Poales</taxon>
        <taxon>Poaceae</taxon>
        <taxon>BOP clade</taxon>
        <taxon>Pooideae</taxon>
        <taxon>Triticodae</taxon>
        <taxon>Triticeae</taxon>
        <taxon>Triticinae</taxon>
        <taxon>Aegilops</taxon>
    </lineage>
</organism>
<dbReference type="Pfam" id="PF13561">
    <property type="entry name" value="adh_short_C2"/>
    <property type="match status" value="1"/>
</dbReference>
<dbReference type="EnsemblPlants" id="EMT02272">
    <property type="protein sequence ID" value="EMT02272"/>
    <property type="gene ID" value="F775_42874"/>
</dbReference>
<dbReference type="GO" id="GO:0016491">
    <property type="term" value="F:oxidoreductase activity"/>
    <property type="evidence" value="ECO:0007669"/>
    <property type="project" value="UniProtKB-KW"/>
</dbReference>
<keyword evidence="1" id="KW-0521">NADP</keyword>
<sequence>MAASSMSRDERWNLAGATALVTGGSKGIGEEVTLGAVVASTIAGPSKVNNAAQIVAKASVEWTSEEYSHLMATNQESYFHLSQLAHPFLLNASVAGGGSIVNISSHAGSLGFPGLALYSEPAEVATVVSFLCMPAASFVTGQVITVDGGMTVPLAEANPCLHEK</sequence>
<accession>N1QS32</accession>
<evidence type="ECO:0008006" key="4">
    <source>
        <dbReference type="Google" id="ProtNLM"/>
    </source>
</evidence>
<protein>
    <recommendedName>
        <fullName evidence="4">Tropinone reductase-like protein</fullName>
    </recommendedName>
</protein>
<evidence type="ECO:0000256" key="1">
    <source>
        <dbReference type="ARBA" id="ARBA00022857"/>
    </source>
</evidence>
<reference evidence="3" key="1">
    <citation type="submission" date="2015-06" db="UniProtKB">
        <authorList>
            <consortium name="EnsemblPlants"/>
        </authorList>
    </citation>
    <scope>IDENTIFICATION</scope>
</reference>
<dbReference type="SUPFAM" id="SSF51735">
    <property type="entry name" value="NAD(P)-binding Rossmann-fold domains"/>
    <property type="match status" value="1"/>
</dbReference>
<dbReference type="PRINTS" id="PR00081">
    <property type="entry name" value="GDHRDH"/>
</dbReference>
<dbReference type="PANTHER" id="PTHR42898">
    <property type="entry name" value="TROPINONE REDUCTASE"/>
    <property type="match status" value="1"/>
</dbReference>
<dbReference type="Pfam" id="PF00106">
    <property type="entry name" value="adh_short"/>
    <property type="match status" value="1"/>
</dbReference>
<name>N1QS32_AEGTA</name>
<dbReference type="ExpressionAtlas" id="N1QS32">
    <property type="expression patterns" value="baseline"/>
</dbReference>
<dbReference type="Gene3D" id="3.40.50.720">
    <property type="entry name" value="NAD(P)-binding Rossmann-like Domain"/>
    <property type="match status" value="2"/>
</dbReference>